<dbReference type="PANTHER" id="PTHR43022">
    <property type="entry name" value="PROTEIN SMF"/>
    <property type="match status" value="1"/>
</dbReference>
<keyword evidence="4" id="KW-1185">Reference proteome</keyword>
<dbReference type="RefSeq" id="WP_023211375.1">
    <property type="nucleotide sequence ID" value="NC_015519.1"/>
</dbReference>
<comment type="similarity">
    <text evidence="1">Belongs to the DprA/Smf family.</text>
</comment>
<dbReference type="SUPFAM" id="SSF102405">
    <property type="entry name" value="MCP/YpsA-like"/>
    <property type="match status" value="1"/>
</dbReference>
<gene>
    <name evidence="3" type="ordered locus">TEPIRE1_0583</name>
</gene>
<dbReference type="Proteomes" id="UP000010802">
    <property type="component" value="Chromosome"/>
</dbReference>
<dbReference type="HOGENOM" id="CLU_043668_0_0_9"/>
<dbReference type="InterPro" id="IPR057666">
    <property type="entry name" value="DrpA_SLOG"/>
</dbReference>
<dbReference type="Gene3D" id="3.40.50.450">
    <property type="match status" value="1"/>
</dbReference>
<dbReference type="InterPro" id="IPR003488">
    <property type="entry name" value="DprA"/>
</dbReference>
<organism evidence="3 4">
    <name type="scientific">Tepidanaerobacter acetatoxydans (strain DSM 21804 / JCM 16047 / Re1)</name>
    <dbReference type="NCBI Taxonomy" id="1209989"/>
    <lineage>
        <taxon>Bacteria</taxon>
        <taxon>Bacillati</taxon>
        <taxon>Bacillota</taxon>
        <taxon>Clostridia</taxon>
        <taxon>Thermosediminibacterales</taxon>
        <taxon>Tepidanaerobacteraceae</taxon>
        <taxon>Tepidanaerobacter</taxon>
    </lineage>
</organism>
<proteinExistence type="inferred from homology"/>
<protein>
    <submittedName>
        <fullName evidence="3">SMF family protein</fullName>
    </submittedName>
</protein>
<dbReference type="GO" id="GO:0009294">
    <property type="term" value="P:DNA-mediated transformation"/>
    <property type="evidence" value="ECO:0007669"/>
    <property type="project" value="InterPro"/>
</dbReference>
<feature type="domain" description="Smf/DprA SLOG" evidence="2">
    <location>
        <begin position="103"/>
        <end position="302"/>
    </location>
</feature>
<dbReference type="KEGG" id="tae:TepiRe1_0583"/>
<dbReference type="EMBL" id="HF563609">
    <property type="protein sequence ID" value="CDI40424.1"/>
    <property type="molecule type" value="Genomic_DNA"/>
</dbReference>
<accession>U4QC33</accession>
<evidence type="ECO:0000313" key="4">
    <source>
        <dbReference type="Proteomes" id="UP000010802"/>
    </source>
</evidence>
<sequence length="346" mass="38767">MKRLNNLSEDSLATLLIYSNLVINSKEKNIRPYTLKQWNTLVDRLINSSLRRPAAFFHTDEEDWARELYLSPAETYRLKQLLSNAGQLGIELDNLSNMGIGVTTRAEGNYPKRLKAILKKKSPPIIFYCGDINIANNKGVAIVGSRDVDSHGLVATHKIAQKCVLEGFSIISGGAKGVDTAAQNAALQSNGKAVAFIADSMIQRIKKKEIREKIISGDLLILSAVNPKSRFTIYSAMERNKYIYALSRYAIVISSDLNKGGTWTGATENIKNQWVPLFVRKEDNIPEGNKELLKIGAKPIDSMVYEDERISIKDWFDENAVSKNNHIEYEQLNLTSFENAIIREDG</sequence>
<evidence type="ECO:0000259" key="2">
    <source>
        <dbReference type="Pfam" id="PF02481"/>
    </source>
</evidence>
<evidence type="ECO:0000313" key="3">
    <source>
        <dbReference type="EMBL" id="CDI40424.1"/>
    </source>
</evidence>
<dbReference type="PANTHER" id="PTHR43022:SF1">
    <property type="entry name" value="PROTEIN SMF"/>
    <property type="match status" value="1"/>
</dbReference>
<dbReference type="STRING" id="1209989.TepRe1_0532"/>
<reference evidence="4" key="1">
    <citation type="journal article" date="2013" name="Genome Announc.">
        <title>First genome sequence of a syntrophic acetate-oxidizing bacterium, Tepidanaerobacter acetatoxydans strain Re1.</title>
        <authorList>
            <person name="Manzoor S."/>
            <person name="Bongcam-Rudloff E."/>
            <person name="Schnurer A."/>
            <person name="Muller B."/>
        </authorList>
    </citation>
    <scope>NUCLEOTIDE SEQUENCE [LARGE SCALE GENOMIC DNA]</scope>
    <source>
        <strain evidence="4">Re1</strain>
    </source>
</reference>
<dbReference type="Pfam" id="PF02481">
    <property type="entry name" value="DNA_processg_A"/>
    <property type="match status" value="1"/>
</dbReference>
<dbReference type="eggNOG" id="COG0758">
    <property type="taxonomic scope" value="Bacteria"/>
</dbReference>
<name>U4QC33_TEPAE</name>
<dbReference type="AlphaFoldDB" id="U4QC33"/>
<evidence type="ECO:0000256" key="1">
    <source>
        <dbReference type="ARBA" id="ARBA00006525"/>
    </source>
</evidence>